<sequence length="65" mass="7664">QMFWDFPPSHLTPQTHPFTGISDVIKIMVPEGTVIEHSATSWRLRGMQLKTKRNLWRNNFAVREK</sequence>
<organism evidence="1 2">
    <name type="scientific">Amphiprion ocellaris</name>
    <name type="common">Clown anemonefish</name>
    <dbReference type="NCBI Taxonomy" id="80972"/>
    <lineage>
        <taxon>Eukaryota</taxon>
        <taxon>Metazoa</taxon>
        <taxon>Chordata</taxon>
        <taxon>Craniata</taxon>
        <taxon>Vertebrata</taxon>
        <taxon>Euteleostomi</taxon>
        <taxon>Actinopterygii</taxon>
        <taxon>Neopterygii</taxon>
        <taxon>Teleostei</taxon>
        <taxon>Neoteleostei</taxon>
        <taxon>Acanthomorphata</taxon>
        <taxon>Ovalentaria</taxon>
        <taxon>Pomacentridae</taxon>
        <taxon>Amphiprion</taxon>
    </lineage>
</organism>
<dbReference type="AlphaFoldDB" id="A0AAQ5ZPY3"/>
<dbReference type="Ensembl" id="ENSAOCT00000073583.1">
    <property type="protein sequence ID" value="ENSAOCP00000066887.1"/>
    <property type="gene ID" value="ENSAOCG00000025710.1"/>
</dbReference>
<reference evidence="1 2" key="1">
    <citation type="submission" date="2022-01" db="EMBL/GenBank/DDBJ databases">
        <title>A chromosome-scale genome assembly of the false clownfish, Amphiprion ocellaris.</title>
        <authorList>
            <person name="Ryu T."/>
        </authorList>
    </citation>
    <scope>NUCLEOTIDE SEQUENCE [LARGE SCALE GENOMIC DNA]</scope>
</reference>
<proteinExistence type="predicted"/>
<accession>A0AAQ5ZPY3</accession>
<evidence type="ECO:0000313" key="2">
    <source>
        <dbReference type="Proteomes" id="UP001501940"/>
    </source>
</evidence>
<name>A0AAQ5ZPY3_AMPOC</name>
<dbReference type="Proteomes" id="UP001501940">
    <property type="component" value="Chromosome 17"/>
</dbReference>
<reference evidence="1" key="3">
    <citation type="submission" date="2025-09" db="UniProtKB">
        <authorList>
            <consortium name="Ensembl"/>
        </authorList>
    </citation>
    <scope>IDENTIFICATION</scope>
</reference>
<keyword evidence="2" id="KW-1185">Reference proteome</keyword>
<protein>
    <submittedName>
        <fullName evidence="1">Uncharacterized protein</fullName>
    </submittedName>
</protein>
<evidence type="ECO:0000313" key="1">
    <source>
        <dbReference type="Ensembl" id="ENSAOCP00000066887.1"/>
    </source>
</evidence>
<reference evidence="1" key="2">
    <citation type="submission" date="2025-08" db="UniProtKB">
        <authorList>
            <consortium name="Ensembl"/>
        </authorList>
    </citation>
    <scope>IDENTIFICATION</scope>
</reference>